<proteinExistence type="predicted"/>
<organism evidence="1 2">
    <name type="scientific">Bacillus cereus</name>
    <dbReference type="NCBI Taxonomy" id="1396"/>
    <lineage>
        <taxon>Bacteria</taxon>
        <taxon>Bacillati</taxon>
        <taxon>Bacillota</taxon>
        <taxon>Bacilli</taxon>
        <taxon>Bacillales</taxon>
        <taxon>Bacillaceae</taxon>
        <taxon>Bacillus</taxon>
        <taxon>Bacillus cereus group</taxon>
    </lineage>
</organism>
<evidence type="ECO:0000313" key="2">
    <source>
        <dbReference type="Proteomes" id="UP000225182"/>
    </source>
</evidence>
<accession>A0A2A8R4X9</accession>
<sequence>MKKITMLLSYLFFSIAVIAVMIEYLFISSHFFYSHYFKYILALEIMCPIIGIILGVLGKPGKSKIITITLNSLIFILFSSLGLLNVWIITFGK</sequence>
<evidence type="ECO:0000313" key="1">
    <source>
        <dbReference type="EMBL" id="PFN20950.1"/>
    </source>
</evidence>
<reference evidence="1 2" key="1">
    <citation type="submission" date="2017-09" db="EMBL/GenBank/DDBJ databases">
        <title>Large-scale bioinformatics analysis of Bacillus genomes uncovers conserved roles of natural products in bacterial physiology.</title>
        <authorList>
            <consortium name="Agbiome Team Llc"/>
            <person name="Bleich R.M."/>
            <person name="Grubbs K.J."/>
            <person name="Santa Maria K.C."/>
            <person name="Allen S.E."/>
            <person name="Farag S."/>
            <person name="Shank E.A."/>
            <person name="Bowers A."/>
        </authorList>
    </citation>
    <scope>NUCLEOTIDE SEQUENCE [LARGE SCALE GENOMIC DNA]</scope>
    <source>
        <strain evidence="1 2">AFS076905</strain>
    </source>
</reference>
<evidence type="ECO:0008006" key="3">
    <source>
        <dbReference type="Google" id="ProtNLM"/>
    </source>
</evidence>
<protein>
    <recommendedName>
        <fullName evidence="3">Group-specific protein</fullName>
    </recommendedName>
</protein>
<comment type="caution">
    <text evidence="1">The sequence shown here is derived from an EMBL/GenBank/DDBJ whole genome shotgun (WGS) entry which is preliminary data.</text>
</comment>
<dbReference type="EMBL" id="NUYN01000035">
    <property type="protein sequence ID" value="PFN20950.1"/>
    <property type="molecule type" value="Genomic_DNA"/>
</dbReference>
<name>A0A2A8R4X9_BACCE</name>
<dbReference type="AlphaFoldDB" id="A0A2A8R4X9"/>
<gene>
    <name evidence="1" type="ORF">COJ50_20915</name>
</gene>
<dbReference type="RefSeq" id="WP_098387263.1">
    <property type="nucleotide sequence ID" value="NZ_NTXK01000080.1"/>
</dbReference>
<dbReference type="Proteomes" id="UP000225182">
    <property type="component" value="Unassembled WGS sequence"/>
</dbReference>